<proteinExistence type="predicted"/>
<gene>
    <name evidence="1" type="ORF">AVEN_35852_1</name>
</gene>
<name>A0A4Y2BL20_ARAVE</name>
<dbReference type="Proteomes" id="UP000499080">
    <property type="component" value="Unassembled WGS sequence"/>
</dbReference>
<organism evidence="1 2">
    <name type="scientific">Araneus ventricosus</name>
    <name type="common">Orbweaver spider</name>
    <name type="synonym">Epeira ventricosa</name>
    <dbReference type="NCBI Taxonomy" id="182803"/>
    <lineage>
        <taxon>Eukaryota</taxon>
        <taxon>Metazoa</taxon>
        <taxon>Ecdysozoa</taxon>
        <taxon>Arthropoda</taxon>
        <taxon>Chelicerata</taxon>
        <taxon>Arachnida</taxon>
        <taxon>Araneae</taxon>
        <taxon>Araneomorphae</taxon>
        <taxon>Entelegynae</taxon>
        <taxon>Araneoidea</taxon>
        <taxon>Araneidae</taxon>
        <taxon>Araneus</taxon>
    </lineage>
</organism>
<comment type="caution">
    <text evidence="1">The sequence shown here is derived from an EMBL/GenBank/DDBJ whole genome shotgun (WGS) entry which is preliminary data.</text>
</comment>
<reference evidence="1 2" key="1">
    <citation type="journal article" date="2019" name="Sci. Rep.">
        <title>Orb-weaving spider Araneus ventricosus genome elucidates the spidroin gene catalogue.</title>
        <authorList>
            <person name="Kono N."/>
            <person name="Nakamura H."/>
            <person name="Ohtoshi R."/>
            <person name="Moran D.A.P."/>
            <person name="Shinohara A."/>
            <person name="Yoshida Y."/>
            <person name="Fujiwara M."/>
            <person name="Mori M."/>
            <person name="Tomita M."/>
            <person name="Arakawa K."/>
        </authorList>
    </citation>
    <scope>NUCLEOTIDE SEQUENCE [LARGE SCALE GENOMIC DNA]</scope>
</reference>
<dbReference type="AlphaFoldDB" id="A0A4Y2BL20"/>
<protein>
    <submittedName>
        <fullName evidence="1">Uncharacterized protein</fullName>
    </submittedName>
</protein>
<evidence type="ECO:0000313" key="1">
    <source>
        <dbReference type="EMBL" id="GBL92309.1"/>
    </source>
</evidence>
<sequence>MFFSHSLPGGTSDMESNVSGCGVASCRVYQVLVDDEIIADAIDDQGPCDNEEDSNYNALAEKRLSSEEDLHCPQMAMKWLEQQEKCDAVQLLS</sequence>
<evidence type="ECO:0000313" key="2">
    <source>
        <dbReference type="Proteomes" id="UP000499080"/>
    </source>
</evidence>
<dbReference type="EMBL" id="BGPR01000085">
    <property type="protein sequence ID" value="GBL92309.1"/>
    <property type="molecule type" value="Genomic_DNA"/>
</dbReference>
<dbReference type="OrthoDB" id="125347at2759"/>
<keyword evidence="2" id="KW-1185">Reference proteome</keyword>
<accession>A0A4Y2BL20</accession>